<gene>
    <name evidence="5" type="primary">LNPB</name>
    <name evidence="5" type="ORF">TR152389</name>
</gene>
<evidence type="ECO:0000256" key="1">
    <source>
        <dbReference type="ARBA" id="ARBA00009940"/>
    </source>
</evidence>
<keyword evidence="2" id="KW-0863">Zinc-finger</keyword>
<sequence length="321" mass="35591">METQTYNRANQLLRRFDPHGIFQAEHMAHIPNIGLQKELTGDSSVINRRPCAPVPQATLMKTPQTQIRKATEGLSKFSVPPQLPPTPINVPLRHRPILPRERSVLDKVLDALVGDGPDRRYALICCRCASHNGMALAEEFEFLAFKCCYCDFFNPARRVRRNSLVPKLETFPSPTAGPTAFTTTSSSTLRSRRVYSTSLANLTASETPNARVARLTTASEEDVFVASTKMEVKGSGSLSHLSPQLPLSRLVEDSPPTGGSPTPPDTPNREIEEDTTAKSYNYKDLNDGDVIVEERVHLDNEQQIQNSPDPVEVSSRSVFHD</sequence>
<name>A0A0X3PJV9_SCHSO</name>
<feature type="compositionally biased region" description="Low complexity" evidence="3">
    <location>
        <begin position="235"/>
        <end position="260"/>
    </location>
</feature>
<dbReference type="GO" id="GO:0008270">
    <property type="term" value="F:zinc ion binding"/>
    <property type="evidence" value="ECO:0007669"/>
    <property type="project" value="UniProtKB-KW"/>
</dbReference>
<dbReference type="EMBL" id="GEEE01011092">
    <property type="protein sequence ID" value="JAP52133.1"/>
    <property type="molecule type" value="Transcribed_RNA"/>
</dbReference>
<evidence type="ECO:0000256" key="3">
    <source>
        <dbReference type="SAM" id="MobiDB-lite"/>
    </source>
</evidence>
<dbReference type="GO" id="GO:0071788">
    <property type="term" value="P:endoplasmic reticulum tubular network maintenance"/>
    <property type="evidence" value="ECO:0007669"/>
    <property type="project" value="UniProtKB-UniRule"/>
</dbReference>
<comment type="domain">
    <text evidence="2">The C4-type zinc finger motif is necessary both for its ER three-way tubular junction localization and formation.</text>
</comment>
<reference evidence="5" key="1">
    <citation type="submission" date="2016-01" db="EMBL/GenBank/DDBJ databases">
        <title>Reference transcriptome for the parasite Schistocephalus solidus: insights into the molecular evolution of parasitism.</title>
        <authorList>
            <person name="Hebert F.O."/>
            <person name="Grambauer S."/>
            <person name="Barber I."/>
            <person name="Landry C.R."/>
            <person name="Aubin-Horth N."/>
        </authorList>
    </citation>
    <scope>NUCLEOTIDE SEQUENCE</scope>
</reference>
<comment type="similarity">
    <text evidence="1 2">Belongs to the lunapark family.</text>
</comment>
<protein>
    <recommendedName>
        <fullName evidence="2">Endoplasmic reticulum junction formation protein lunapark</fullName>
    </recommendedName>
</protein>
<dbReference type="GO" id="GO:0098826">
    <property type="term" value="C:endoplasmic reticulum tubular network membrane"/>
    <property type="evidence" value="ECO:0007669"/>
    <property type="project" value="UniProtKB-UniRule"/>
</dbReference>
<dbReference type="AlphaFoldDB" id="A0A0X3PJV9"/>
<dbReference type="InterPro" id="IPR040115">
    <property type="entry name" value="Lnp"/>
</dbReference>
<accession>A0A0X3PJV9</accession>
<dbReference type="PANTHER" id="PTHR22166:SF12">
    <property type="entry name" value="ENDOPLASMIC RETICULUM JUNCTION FORMATION PROTEIN LUNAPARK"/>
    <property type="match status" value="1"/>
</dbReference>
<keyword evidence="2" id="KW-0256">Endoplasmic reticulum</keyword>
<feature type="domain" description="Lunapark zinc ribbon" evidence="4">
    <location>
        <begin position="104"/>
        <end position="154"/>
    </location>
</feature>
<comment type="function">
    <text evidence="2">Plays a role in determining ER morphology.</text>
</comment>
<feature type="compositionally biased region" description="Polar residues" evidence="3">
    <location>
        <begin position="301"/>
        <end position="321"/>
    </location>
</feature>
<feature type="region of interest" description="Disordered" evidence="3">
    <location>
        <begin position="235"/>
        <end position="321"/>
    </location>
</feature>
<dbReference type="PANTHER" id="PTHR22166">
    <property type="entry name" value="ENDOPLASMIC RETICULUM JUNCTION FORMATION PROTEIN LUNAPARK"/>
    <property type="match status" value="1"/>
</dbReference>
<evidence type="ECO:0000256" key="2">
    <source>
        <dbReference type="RuleBase" id="RU367073"/>
    </source>
</evidence>
<evidence type="ECO:0000313" key="5">
    <source>
        <dbReference type="EMBL" id="JAP52133.1"/>
    </source>
</evidence>
<keyword evidence="2" id="KW-0479">Metal-binding</keyword>
<comment type="subcellular location">
    <subcellularLocation>
        <location evidence="2">Endoplasmic reticulum membrane</location>
        <topology evidence="2">Multi-pass membrane protein</topology>
    </subcellularLocation>
</comment>
<dbReference type="InterPro" id="IPR019273">
    <property type="entry name" value="Lunapark_Znf"/>
</dbReference>
<evidence type="ECO:0000259" key="4">
    <source>
        <dbReference type="Pfam" id="PF10058"/>
    </source>
</evidence>
<proteinExistence type="inferred from homology"/>
<dbReference type="GO" id="GO:1903373">
    <property type="term" value="P:positive regulation of endoplasmic reticulum tubular network organization"/>
    <property type="evidence" value="ECO:0007669"/>
    <property type="project" value="UniProtKB-UniRule"/>
</dbReference>
<keyword evidence="2" id="KW-0862">Zinc</keyword>
<organism evidence="5">
    <name type="scientific">Schistocephalus solidus</name>
    <name type="common">Tapeworm</name>
    <dbReference type="NCBI Taxonomy" id="70667"/>
    <lineage>
        <taxon>Eukaryota</taxon>
        <taxon>Metazoa</taxon>
        <taxon>Spiralia</taxon>
        <taxon>Lophotrochozoa</taxon>
        <taxon>Platyhelminthes</taxon>
        <taxon>Cestoda</taxon>
        <taxon>Eucestoda</taxon>
        <taxon>Diphyllobothriidea</taxon>
        <taxon>Diphyllobothriidae</taxon>
        <taxon>Schistocephalus</taxon>
    </lineage>
</organism>
<dbReference type="Pfam" id="PF10058">
    <property type="entry name" value="Zn_ribbon_10"/>
    <property type="match status" value="1"/>
</dbReference>